<dbReference type="InterPro" id="IPR003891">
    <property type="entry name" value="Initiation_fac_eIF4g_MI"/>
</dbReference>
<reference evidence="18 19" key="1">
    <citation type="submission" date="2024-10" db="EMBL/GenBank/DDBJ databases">
        <authorList>
            <person name="Kim D."/>
        </authorList>
    </citation>
    <scope>NUCLEOTIDE SEQUENCE [LARGE SCALE GENOMIC DNA]</scope>
    <source>
        <strain evidence="18">BH-2024</strain>
    </source>
</reference>
<dbReference type="Gene3D" id="1.25.40.180">
    <property type="match status" value="1"/>
</dbReference>
<feature type="region of interest" description="Disordered" evidence="16">
    <location>
        <begin position="555"/>
        <end position="627"/>
    </location>
</feature>
<sequence length="1894" mass="213099">MGTADKDAFVERTAETIGASNANPSEPLTKAGGAYIPPAKLRMMMQQQSDDKQSEAFQRANWERLKRKIHGQVNRVNIANIVTVARALLQENLLRGRGLFARSIIQAQAFSPSFSHVFAALVAIVNSKFPNIGELVLRRLIIQFKRSFRRNDKMTCLTACRFIAHLANQRVAHEIIVLEMLVLLMQRPTDDSIEVTVTLLKECGAMLLKVTPKGSIAVFERLRAVLNDCDSIHERTQYMIETMFHIRKTKFENYPTMLEELDLIDEDDQIAHLVQLNPEDGKPYDPEINLNVFKYDTDFEKNEADYEEIRKEIIGDADESEGEGADEEEEGDEQQPAETTTGMEILDMTEQDMVAFRRNVYLTIQSSLDFQEAAHKLIKNELKPKLENELCHMIVDCCAQQRTYQRFYGLLAERFCRLRKEFQDAFEQIARDTYNAIHRFDHTKLQNMAKLVAHLLALDAISWEVLSEIKLNENDTTSSGRVYIKILFLELVEIMSLVKVYERICDPTLQSAMEGLFPRDHPKNTRFAINFFSLIGIGGLTVDLREHLQKVDKKKAIKQEAVTSSEESSSSSSDESSSSSSSSSSEEERRRKREKTRKRKRSEEKKETKRKRSEEKKETKRKRSEEKKEMVCNNFLIREMSSAKLAKIKEWRDTYTRLCQVPSLSSAYLYGYPIVSVWANRAPFVEKMVRQQRVHTPLGISDGLKQFSTINVPMINTDSQRVSLSPSCAKMATLVEYKNGNGSAADGELKQFIRVIDNRTGDEICCANITDLKKHGTILGGTFGCFRWSSGEDRLLYLAERKLTERLAKFHDASLEWEEADKMEKKLLGEKFQLRDSWGEQCAEVKQPMLCVFKIEDQTVQTFEEEWLDRMTPQSCVWTPDDSSVVFVGLDNGPIRLGRIFCSNRKALLYLFELSTRRLTPIGQQNDDDPECFSFYENLSFSPDGINLLAFARNARLGPHNASMALCRFKWDGAVSPANEQAEVLIPTVDSPQLVDIGRQSVPFPGCFDPSVPLRAWSQDSRFFFFTTTWHNKTKIIRVDLHNGGQWTCIPTEHLEGNWVLLDVFFDILLAQHSAPNRPHSLHITDNATNCDDNDAEHVAWHKVDSACRRAEVGSAWDWRTVAFKREEGEQYDGILMWPKKGRQNDGTEQKKLLPLVVTPHGGPHSVSTCTWPHRAQQLLLENGFAVLTVNYHGSTGYGDRFVRSLPGRCGELDLEDVHYAVKTTLASAPDLLDPAQVVLYGGSHGGFLVSHLIGQYPDFYKACVALNPVLDMVSMWSITDIPDWTIYEGTGRFPDYWPTGGRRRSPAELAPSLEERERMYKASPIAHAHKVKTPYLLLIGEKDLRVAPHYKGYISVLKANGVKCKVLSYPPSCHPLDEVDVEADLAINMLKWFDDSLTENGTNRLHFVAGARTGLTKSQGEGEFTVYEPRNGAVLTKFLAADKQSIDRIASQAHEAQRKWANTPWIERRQILNGAAHLLRRHANEIAEWEVRDNGKPISEAKADVLSCADTFEFYAGVNLSGEHIPYGGELSGRFAYTRREPFGVVGAIGAWNYPIQTASWKIAPAIACGNAILYKPSPLAPITSVLLAKVLHCAGLPDGVVNIVQGGAETGAKICENRLIKKISFTGSVGTGKCIARACATDNLKPCTLELGGKSACIVFEDADVEMAVHGALLANFLSQGQVCSNASKVLVQRKVLEQFTHQIVHQTENMRIGDPLNESTHVGACISEQHMDKVRQFIRTAVDEEGAKLLTGGERVTTIQGLEHGYFLSPCILTNITPKMTVYQQEIFGPVLLIIPFDDEQEALQMANDTEFGLAGGIFTKDLARAHQFAARMNVGNVYINTYNDTHPNVPFGGFNQSGYGRENGEASLWNYTQIKAVFVNTSGRLDSPFA</sequence>
<dbReference type="SUPFAM" id="SSF82171">
    <property type="entry name" value="DPP6 N-terminal domain-like"/>
    <property type="match status" value="1"/>
</dbReference>
<comment type="similarity">
    <text evidence="5">Belongs to the peptidase S9C family.</text>
</comment>
<dbReference type="InterPro" id="IPR029510">
    <property type="entry name" value="Ald_DH_CS_GLU"/>
</dbReference>
<comment type="subcellular location">
    <subcellularLocation>
        <location evidence="2">Nucleus speckle</location>
    </subcellularLocation>
</comment>
<dbReference type="InterPro" id="IPR015590">
    <property type="entry name" value="Aldehyde_DH_dom"/>
</dbReference>
<proteinExistence type="inferred from homology"/>
<feature type="compositionally biased region" description="Low complexity" evidence="16">
    <location>
        <begin position="563"/>
        <end position="584"/>
    </location>
</feature>
<dbReference type="PROSITE" id="PS00070">
    <property type="entry name" value="ALDEHYDE_DEHYDR_CYS"/>
    <property type="match status" value="1"/>
</dbReference>
<dbReference type="InterPro" id="IPR016161">
    <property type="entry name" value="Ald_DH/histidinol_DH"/>
</dbReference>
<keyword evidence="10" id="KW-0508">mRNA splicing</keyword>
<keyword evidence="11" id="KW-0539">Nucleus</keyword>
<evidence type="ECO:0000256" key="8">
    <source>
        <dbReference type="ARBA" id="ARBA00022664"/>
    </source>
</evidence>
<dbReference type="InterPro" id="IPR016163">
    <property type="entry name" value="Ald_DH_C"/>
</dbReference>
<evidence type="ECO:0000256" key="10">
    <source>
        <dbReference type="ARBA" id="ARBA00023187"/>
    </source>
</evidence>
<dbReference type="InterPro" id="IPR001375">
    <property type="entry name" value="Peptidase_S9_cat"/>
</dbReference>
<keyword evidence="8" id="KW-0507">mRNA processing</keyword>
<comment type="similarity">
    <text evidence="3">Belongs to the CWC22 family.</text>
</comment>
<keyword evidence="19" id="KW-1185">Reference proteome</keyword>
<dbReference type="Pfam" id="PF00171">
    <property type="entry name" value="Aldedh"/>
    <property type="match status" value="1"/>
</dbReference>
<evidence type="ECO:0000256" key="15">
    <source>
        <dbReference type="RuleBase" id="RU003345"/>
    </source>
</evidence>
<evidence type="ECO:0000256" key="3">
    <source>
        <dbReference type="ARBA" id="ARBA00006856"/>
    </source>
</evidence>
<comment type="similarity">
    <text evidence="4 15">Belongs to the aldehyde dehydrogenase family.</text>
</comment>
<organism evidence="18 19">
    <name type="scientific">Heterodera trifolii</name>
    <dbReference type="NCBI Taxonomy" id="157864"/>
    <lineage>
        <taxon>Eukaryota</taxon>
        <taxon>Metazoa</taxon>
        <taxon>Ecdysozoa</taxon>
        <taxon>Nematoda</taxon>
        <taxon>Chromadorea</taxon>
        <taxon>Rhabditida</taxon>
        <taxon>Tylenchina</taxon>
        <taxon>Tylenchomorpha</taxon>
        <taxon>Tylenchoidea</taxon>
        <taxon>Heteroderidae</taxon>
        <taxon>Heteroderinae</taxon>
        <taxon>Heterodera</taxon>
    </lineage>
</organism>
<dbReference type="EMBL" id="JBICBT010000666">
    <property type="protein sequence ID" value="KAL3106038.1"/>
    <property type="molecule type" value="Genomic_DNA"/>
</dbReference>
<evidence type="ECO:0000256" key="7">
    <source>
        <dbReference type="ARBA" id="ARBA00012917"/>
    </source>
</evidence>
<dbReference type="GO" id="GO:0016607">
    <property type="term" value="C:nuclear speck"/>
    <property type="evidence" value="ECO:0007669"/>
    <property type="project" value="UniProtKB-SubCell"/>
</dbReference>
<gene>
    <name evidence="18" type="ORF">niasHT_022219</name>
</gene>
<dbReference type="FunFam" id="1.25.40.180:FF:000004">
    <property type="entry name" value="pre-mRNA-splicing factor CWC22 homolog"/>
    <property type="match status" value="1"/>
</dbReference>
<feature type="compositionally biased region" description="Basic residues" evidence="16">
    <location>
        <begin position="590"/>
        <end position="600"/>
    </location>
</feature>
<dbReference type="FunFam" id="3.40.309.10:FF:000012">
    <property type="entry name" value="Betaine aldehyde dehydrogenase"/>
    <property type="match status" value="1"/>
</dbReference>
<dbReference type="GO" id="GO:0008242">
    <property type="term" value="F:omega peptidase activity"/>
    <property type="evidence" value="ECO:0007669"/>
    <property type="project" value="UniProtKB-EC"/>
</dbReference>
<dbReference type="GO" id="GO:0008380">
    <property type="term" value="P:RNA splicing"/>
    <property type="evidence" value="ECO:0007669"/>
    <property type="project" value="UniProtKB-KW"/>
</dbReference>
<dbReference type="InterPro" id="IPR016160">
    <property type="entry name" value="Ald_DH_CS_CYS"/>
</dbReference>
<dbReference type="InterPro" id="IPR016024">
    <property type="entry name" value="ARM-type_fold"/>
</dbReference>
<comment type="catalytic activity">
    <reaction evidence="1">
        <text>Cleavage of an N-acetyl or N-formyl amino acid from the N-terminus of a polypeptide.</text>
        <dbReference type="EC" id="3.4.19.1"/>
    </reaction>
</comment>
<dbReference type="InterPro" id="IPR029058">
    <property type="entry name" value="AB_hydrolase_fold"/>
</dbReference>
<dbReference type="SUPFAM" id="SSF53720">
    <property type="entry name" value="ALDH-like"/>
    <property type="match status" value="1"/>
</dbReference>
<evidence type="ECO:0000259" key="17">
    <source>
        <dbReference type="PROSITE" id="PS51366"/>
    </source>
</evidence>
<evidence type="ECO:0000256" key="16">
    <source>
        <dbReference type="SAM" id="MobiDB-lite"/>
    </source>
</evidence>
<evidence type="ECO:0000256" key="4">
    <source>
        <dbReference type="ARBA" id="ARBA00009986"/>
    </source>
</evidence>
<dbReference type="InterPro" id="IPR016162">
    <property type="entry name" value="Ald_DH_N"/>
</dbReference>
<dbReference type="Pfam" id="PF00326">
    <property type="entry name" value="Peptidase_S9"/>
    <property type="match status" value="1"/>
</dbReference>
<dbReference type="InterPro" id="IPR045550">
    <property type="entry name" value="AARE_N"/>
</dbReference>
<comment type="caution">
    <text evidence="18">The sequence shown here is derived from an EMBL/GenBank/DDBJ whole genome shotgun (WGS) entry which is preliminary data.</text>
</comment>
<dbReference type="Pfam" id="PF19283">
    <property type="entry name" value="APEH_N"/>
    <property type="match status" value="1"/>
</dbReference>
<dbReference type="InterPro" id="IPR003890">
    <property type="entry name" value="MIF4G-like_typ-3"/>
</dbReference>
<dbReference type="Gene3D" id="3.40.50.1820">
    <property type="entry name" value="alpha/beta hydrolase"/>
    <property type="match status" value="1"/>
</dbReference>
<keyword evidence="9 15" id="KW-0560">Oxidoreductase</keyword>
<feature type="domain" description="MI" evidence="17">
    <location>
        <begin position="355"/>
        <end position="471"/>
    </location>
</feature>
<dbReference type="SUPFAM" id="SSF53474">
    <property type="entry name" value="alpha/beta-Hydrolases"/>
    <property type="match status" value="1"/>
</dbReference>
<dbReference type="SUPFAM" id="SSF48371">
    <property type="entry name" value="ARM repeat"/>
    <property type="match status" value="1"/>
</dbReference>
<dbReference type="SMART" id="SM00543">
    <property type="entry name" value="MIF4G"/>
    <property type="match status" value="1"/>
</dbReference>
<evidence type="ECO:0000256" key="13">
    <source>
        <dbReference type="ARBA" id="ARBA00081621"/>
    </source>
</evidence>
<dbReference type="FunFam" id="3.40.605.10:FF:000007">
    <property type="entry name" value="NAD/NADP-dependent betaine aldehyde dehydrogenase"/>
    <property type="match status" value="1"/>
</dbReference>
<evidence type="ECO:0000256" key="6">
    <source>
        <dbReference type="ARBA" id="ARBA00011881"/>
    </source>
</evidence>
<dbReference type="PROSITE" id="PS51366">
    <property type="entry name" value="MI"/>
    <property type="match status" value="1"/>
</dbReference>
<dbReference type="GO" id="GO:0016491">
    <property type="term" value="F:oxidoreductase activity"/>
    <property type="evidence" value="ECO:0007669"/>
    <property type="project" value="UniProtKB-KW"/>
</dbReference>
<feature type="active site" evidence="14">
    <location>
        <position position="1652"/>
    </location>
</feature>
<evidence type="ECO:0000256" key="11">
    <source>
        <dbReference type="ARBA" id="ARBA00023242"/>
    </source>
</evidence>
<name>A0ABD2KT10_9BILA</name>
<dbReference type="Gene3D" id="3.40.605.10">
    <property type="entry name" value="Aldehyde Dehydrogenase, Chain A, domain 1"/>
    <property type="match status" value="1"/>
</dbReference>
<feature type="region of interest" description="Disordered" evidence="16">
    <location>
        <begin position="315"/>
        <end position="340"/>
    </location>
</feature>
<dbReference type="EC" id="3.4.19.1" evidence="7"/>
<comment type="subunit">
    <text evidence="6">Homotetramer.</text>
</comment>
<evidence type="ECO:0000256" key="5">
    <source>
        <dbReference type="ARBA" id="ARBA00010040"/>
    </source>
</evidence>
<feature type="compositionally biased region" description="Acidic residues" evidence="16">
    <location>
        <begin position="315"/>
        <end position="335"/>
    </location>
</feature>
<protein>
    <recommendedName>
        <fullName evidence="7">acylaminoacyl-peptidase</fullName>
        <ecNumber evidence="7">3.4.19.1</ecNumber>
    </recommendedName>
    <alternativeName>
        <fullName evidence="12">Lethal protein 858</fullName>
    </alternativeName>
    <alternativeName>
        <fullName evidence="13">Nucampholin</fullName>
    </alternativeName>
</protein>
<dbReference type="Gene3D" id="3.40.309.10">
    <property type="entry name" value="Aldehyde Dehydrogenase, Chain A, domain 2"/>
    <property type="match status" value="1"/>
</dbReference>
<dbReference type="Pfam" id="PF02847">
    <property type="entry name" value="MA3"/>
    <property type="match status" value="1"/>
</dbReference>
<evidence type="ECO:0000256" key="2">
    <source>
        <dbReference type="ARBA" id="ARBA00004324"/>
    </source>
</evidence>
<evidence type="ECO:0000313" key="19">
    <source>
        <dbReference type="Proteomes" id="UP001620626"/>
    </source>
</evidence>
<dbReference type="Proteomes" id="UP001620626">
    <property type="component" value="Unassembled WGS sequence"/>
</dbReference>
<evidence type="ECO:0000256" key="1">
    <source>
        <dbReference type="ARBA" id="ARBA00000721"/>
    </source>
</evidence>
<evidence type="ECO:0000256" key="14">
    <source>
        <dbReference type="PROSITE-ProRule" id="PRU10007"/>
    </source>
</evidence>
<evidence type="ECO:0000313" key="18">
    <source>
        <dbReference type="EMBL" id="KAL3106038.1"/>
    </source>
</evidence>
<dbReference type="PANTHER" id="PTHR11699">
    <property type="entry name" value="ALDEHYDE DEHYDROGENASE-RELATED"/>
    <property type="match status" value="1"/>
</dbReference>
<dbReference type="PROSITE" id="PS00687">
    <property type="entry name" value="ALDEHYDE_DEHYDR_GLU"/>
    <property type="match status" value="1"/>
</dbReference>
<dbReference type="GO" id="GO:0006397">
    <property type="term" value="P:mRNA processing"/>
    <property type="evidence" value="ECO:0007669"/>
    <property type="project" value="UniProtKB-KW"/>
</dbReference>
<dbReference type="SMART" id="SM00544">
    <property type="entry name" value="MA3"/>
    <property type="match status" value="1"/>
</dbReference>
<accession>A0ABD2KT10</accession>
<evidence type="ECO:0000256" key="9">
    <source>
        <dbReference type="ARBA" id="ARBA00023002"/>
    </source>
</evidence>
<feature type="compositionally biased region" description="Basic and acidic residues" evidence="16">
    <location>
        <begin position="601"/>
        <end position="627"/>
    </location>
</feature>
<dbReference type="Pfam" id="PF02854">
    <property type="entry name" value="MIF4G"/>
    <property type="match status" value="1"/>
</dbReference>
<evidence type="ECO:0000256" key="12">
    <source>
        <dbReference type="ARBA" id="ARBA00078696"/>
    </source>
</evidence>